<dbReference type="AlphaFoldDB" id="A0A1G4IFK7"/>
<evidence type="ECO:0000313" key="12">
    <source>
        <dbReference type="EMBL" id="SCU71159.1"/>
    </source>
</evidence>
<dbReference type="GO" id="GO:0031080">
    <property type="term" value="C:nuclear pore outer ring"/>
    <property type="evidence" value="ECO:0007669"/>
    <property type="project" value="TreeGrafter"/>
</dbReference>
<dbReference type="GO" id="GO:0005198">
    <property type="term" value="F:structural molecule activity"/>
    <property type="evidence" value="ECO:0007669"/>
    <property type="project" value="InterPro"/>
</dbReference>
<dbReference type="GO" id="GO:0090114">
    <property type="term" value="P:COPII-coated vesicle budding"/>
    <property type="evidence" value="ECO:0007669"/>
    <property type="project" value="TreeGrafter"/>
</dbReference>
<dbReference type="Pfam" id="PF00400">
    <property type="entry name" value="WD40"/>
    <property type="match status" value="3"/>
</dbReference>
<evidence type="ECO:0000256" key="5">
    <source>
        <dbReference type="ARBA" id="ARBA00022737"/>
    </source>
</evidence>
<dbReference type="GO" id="GO:0051028">
    <property type="term" value="P:mRNA transport"/>
    <property type="evidence" value="ECO:0007669"/>
    <property type="project" value="UniProtKB-KW"/>
</dbReference>
<evidence type="ECO:0000256" key="2">
    <source>
        <dbReference type="ARBA" id="ARBA00010102"/>
    </source>
</evidence>
<evidence type="ECO:0000256" key="7">
    <source>
        <dbReference type="ARBA" id="ARBA00022927"/>
    </source>
</evidence>
<evidence type="ECO:0000256" key="10">
    <source>
        <dbReference type="ARBA" id="ARBA00023242"/>
    </source>
</evidence>
<protein>
    <submittedName>
        <fullName evidence="12">Protein transport protein SEC13, putative</fullName>
    </submittedName>
</protein>
<accession>A0A1G4IFK7</accession>
<dbReference type="GO" id="GO:0006606">
    <property type="term" value="P:protein import into nucleus"/>
    <property type="evidence" value="ECO:0007669"/>
    <property type="project" value="TreeGrafter"/>
</dbReference>
<comment type="caution">
    <text evidence="12">The sequence shown here is derived from an EMBL/GenBank/DDBJ whole genome shotgun (WGS) entry which is preliminary data.</text>
</comment>
<dbReference type="PANTHER" id="PTHR11024:SF2">
    <property type="entry name" value="PROTEIN SEC13 HOMOLOG"/>
    <property type="match status" value="1"/>
</dbReference>
<feature type="repeat" description="WD" evidence="11">
    <location>
        <begin position="62"/>
        <end position="97"/>
    </location>
</feature>
<sequence length="327" mass="35125">MSNVAFDSGHSANITDAAVDTSGKLVASSGEDGTIRIFAVQSAPHDEGSENVDSDWKLLTVLAGHTGSVVCVAWAPPQHYISALLSCGEDGQVILWSDVGNDSREWTKVYTAALPSPIWCAAWAPPAYGKMFAVGCKNGAVVIFTGELQRWERSEFSAHRSGCFCLSWGPSMPPGALFTLPLEEDPQALRSQDQQPGLPIAPPRITTCGGERVVTVWTRTADGWQPLELPVGVEASWREVAWAPGLGTPYTYIAAGSEEGFVAVWSHDGTPVGEWVRVLLCQQEDSITKLSWSPVGTFLLVSCANGTASMWQESAGGQEWERSCKLP</sequence>
<name>A0A1G4IFK7_TRYEQ</name>
<dbReference type="InterPro" id="IPR037363">
    <property type="entry name" value="Sec13/Seh1_fam"/>
</dbReference>
<keyword evidence="9" id="KW-0906">Nuclear pore complex</keyword>
<evidence type="ECO:0000256" key="11">
    <source>
        <dbReference type="PROSITE-ProRule" id="PRU00221"/>
    </source>
</evidence>
<evidence type="ECO:0000256" key="4">
    <source>
        <dbReference type="ARBA" id="ARBA00022574"/>
    </source>
</evidence>
<feature type="repeat" description="WD" evidence="11">
    <location>
        <begin position="7"/>
        <end position="42"/>
    </location>
</feature>
<comment type="subcellular location">
    <subcellularLocation>
        <location evidence="1">Nucleus</location>
        <location evidence="1">Nuclear pore complex</location>
    </subcellularLocation>
</comment>
<dbReference type="Gene3D" id="2.130.10.10">
    <property type="entry name" value="YVTN repeat-like/Quinoprotein amine dehydrogenase"/>
    <property type="match status" value="1"/>
</dbReference>
<keyword evidence="8" id="KW-0811">Translocation</keyword>
<evidence type="ECO:0000256" key="8">
    <source>
        <dbReference type="ARBA" id="ARBA00023010"/>
    </source>
</evidence>
<gene>
    <name evidence="12" type="ORF">TEOVI_000273900</name>
</gene>
<keyword evidence="7" id="KW-0653">Protein transport</keyword>
<dbReference type="PANTHER" id="PTHR11024">
    <property type="entry name" value="NUCLEAR PORE COMPLEX PROTEIN SEC13 / SEH1 FAMILY MEMBER"/>
    <property type="match status" value="1"/>
</dbReference>
<evidence type="ECO:0000256" key="9">
    <source>
        <dbReference type="ARBA" id="ARBA00023132"/>
    </source>
</evidence>
<organism evidence="12 13">
    <name type="scientific">Trypanosoma equiperdum</name>
    <dbReference type="NCBI Taxonomy" id="5694"/>
    <lineage>
        <taxon>Eukaryota</taxon>
        <taxon>Discoba</taxon>
        <taxon>Euglenozoa</taxon>
        <taxon>Kinetoplastea</taxon>
        <taxon>Metakinetoplastina</taxon>
        <taxon>Trypanosomatida</taxon>
        <taxon>Trypanosomatidae</taxon>
        <taxon>Trypanosoma</taxon>
    </lineage>
</organism>
<dbReference type="FunFam" id="2.130.10.10:FF:002244">
    <property type="entry name" value="Protein transport protein sec13, putative"/>
    <property type="match status" value="1"/>
</dbReference>
<keyword evidence="10" id="KW-0539">Nucleus</keyword>
<evidence type="ECO:0000256" key="1">
    <source>
        <dbReference type="ARBA" id="ARBA00004567"/>
    </source>
</evidence>
<dbReference type="PROSITE" id="PS50082">
    <property type="entry name" value="WD_REPEATS_2"/>
    <property type="match status" value="2"/>
</dbReference>
<dbReference type="PROSITE" id="PS50294">
    <property type="entry name" value="WD_REPEATS_REGION"/>
    <property type="match status" value="1"/>
</dbReference>
<dbReference type="InterPro" id="IPR036322">
    <property type="entry name" value="WD40_repeat_dom_sf"/>
</dbReference>
<dbReference type="InterPro" id="IPR015943">
    <property type="entry name" value="WD40/YVTN_repeat-like_dom_sf"/>
</dbReference>
<dbReference type="RefSeq" id="XP_067081865.1">
    <property type="nucleotide sequence ID" value="XM_067225764.1"/>
</dbReference>
<dbReference type="VEuPathDB" id="TriTrypDB:TEOVI_000273900"/>
<keyword evidence="4 11" id="KW-0853">WD repeat</keyword>
<dbReference type="Proteomes" id="UP000195570">
    <property type="component" value="Unassembled WGS sequence"/>
</dbReference>
<evidence type="ECO:0000256" key="6">
    <source>
        <dbReference type="ARBA" id="ARBA00022816"/>
    </source>
</evidence>
<evidence type="ECO:0000313" key="13">
    <source>
        <dbReference type="Proteomes" id="UP000195570"/>
    </source>
</evidence>
<comment type="similarity">
    <text evidence="2">Belongs to the WD repeat SEC13 family.</text>
</comment>
<proteinExistence type="inferred from homology"/>
<keyword evidence="6" id="KW-0509">mRNA transport</keyword>
<reference evidence="12" key="1">
    <citation type="submission" date="2016-09" db="EMBL/GenBank/DDBJ databases">
        <authorList>
            <person name="Hebert L."/>
            <person name="Moumen B."/>
        </authorList>
    </citation>
    <scope>NUCLEOTIDE SEQUENCE [LARGE SCALE GENOMIC DNA]</scope>
    <source>
        <strain evidence="12">OVI</strain>
    </source>
</reference>
<evidence type="ECO:0000256" key="3">
    <source>
        <dbReference type="ARBA" id="ARBA00022448"/>
    </source>
</evidence>
<keyword evidence="3" id="KW-0813">Transport</keyword>
<keyword evidence="5" id="KW-0677">Repeat</keyword>
<dbReference type="SUPFAM" id="SSF50978">
    <property type="entry name" value="WD40 repeat-like"/>
    <property type="match status" value="1"/>
</dbReference>
<keyword evidence="13" id="KW-1185">Reference proteome</keyword>
<dbReference type="EMBL" id="CZPT02001585">
    <property type="protein sequence ID" value="SCU71159.1"/>
    <property type="molecule type" value="Genomic_DNA"/>
</dbReference>
<dbReference type="InterPro" id="IPR001680">
    <property type="entry name" value="WD40_rpt"/>
</dbReference>
<dbReference type="GeneID" id="92376679"/>
<dbReference type="GO" id="GO:0030127">
    <property type="term" value="C:COPII vesicle coat"/>
    <property type="evidence" value="ECO:0007669"/>
    <property type="project" value="TreeGrafter"/>
</dbReference>
<dbReference type="SMART" id="SM00320">
    <property type="entry name" value="WD40"/>
    <property type="match status" value="6"/>
</dbReference>